<reference evidence="2" key="1">
    <citation type="journal article" date="2023" name="Hortic. Res.">
        <title>A chromosome-level phased genome enabling allele-level studies in sweet orange: a case study on citrus Huanglongbing tolerance.</title>
        <authorList>
            <person name="Wu B."/>
            <person name="Yu Q."/>
            <person name="Deng Z."/>
            <person name="Duan Y."/>
            <person name="Luo F."/>
            <person name="Gmitter F. Jr."/>
        </authorList>
    </citation>
    <scope>NUCLEOTIDE SEQUENCE [LARGE SCALE GENOMIC DNA]</scope>
    <source>
        <strain evidence="2">cv. Valencia</strain>
    </source>
</reference>
<comment type="caution">
    <text evidence="1">The sequence shown here is derived from an EMBL/GenBank/DDBJ whole genome shotgun (WGS) entry which is preliminary data.</text>
</comment>
<organism evidence="1 2">
    <name type="scientific">Citrus sinensis</name>
    <name type="common">Sweet orange</name>
    <name type="synonym">Citrus aurantium var. sinensis</name>
    <dbReference type="NCBI Taxonomy" id="2711"/>
    <lineage>
        <taxon>Eukaryota</taxon>
        <taxon>Viridiplantae</taxon>
        <taxon>Streptophyta</taxon>
        <taxon>Embryophyta</taxon>
        <taxon>Tracheophyta</taxon>
        <taxon>Spermatophyta</taxon>
        <taxon>Magnoliopsida</taxon>
        <taxon>eudicotyledons</taxon>
        <taxon>Gunneridae</taxon>
        <taxon>Pentapetalae</taxon>
        <taxon>rosids</taxon>
        <taxon>malvids</taxon>
        <taxon>Sapindales</taxon>
        <taxon>Rutaceae</taxon>
        <taxon>Aurantioideae</taxon>
        <taxon>Citrus</taxon>
    </lineage>
</organism>
<dbReference type="EMBL" id="CM039178">
    <property type="protein sequence ID" value="KAH9677246.1"/>
    <property type="molecule type" value="Genomic_DNA"/>
</dbReference>
<keyword evidence="2" id="KW-1185">Reference proteome</keyword>
<proteinExistence type="predicted"/>
<sequence length="579" mass="66939">MMLMSRNPQLEQGTAAQALGEDSEPPRKWPLFFLVGQILYWLLYVTYKILYWLLYLTAISLFGCFAGMFESIGLIVAVVILDIFRPMIKLAIKKKIFLLLSVIAIILDPLFFYIPVINDEKKCIVMDKILGTTAISLRSVLLNLQKVRGTEFLYAMSFSLIQYLLRVIRTYYLFTEATGVTGILAEATWAIVGFNILLYMQGGHVFGALWYFYAIGKLTGCWKKACQNNTGCHHSSFYCEDMISTRDYTFLNDFCSIKSGNTSDYNFGLYNDALESGIVEVTNFPKKLLHCLQWGLQNLSAFGQNLQTSTDIWENVFAICMTNFGVVLFVFLIGKMQSDTARSHKIKKKWKEIKQWPNFGEISSDVKEQMRTYKREKWEETKRVDVDNLVNDLPHELGIKIKRELCIKLIKNVKEFENWSEKSLGFLCEFLKPVFFTERTRIIREGEPIDEMLFVLKGNLWTYTSTNVTTTSGNSSRCRENRLKDGDFFGEELVAWAQNEHSSNLPISARTIQALSEVEAFVLMADDLKHVLSLRHCDRAALLLQSRWRFRNFLRYRRAKQKSILRRVRNLAAELLTVE</sequence>
<dbReference type="Proteomes" id="UP000829398">
    <property type="component" value="Chromosome 9"/>
</dbReference>
<protein>
    <submittedName>
        <fullName evidence="1">Cyclic nucleotide-gated ion channel 1</fullName>
    </submittedName>
</protein>
<name>A0ACB8HR58_CITSI</name>
<evidence type="ECO:0000313" key="1">
    <source>
        <dbReference type="EMBL" id="KAH9677246.1"/>
    </source>
</evidence>
<evidence type="ECO:0000313" key="2">
    <source>
        <dbReference type="Proteomes" id="UP000829398"/>
    </source>
</evidence>
<gene>
    <name evidence="1" type="ORF">KPL71_025319</name>
</gene>
<accession>A0ACB8HR58</accession>